<dbReference type="CDD" id="cd06174">
    <property type="entry name" value="MFS"/>
    <property type="match status" value="1"/>
</dbReference>
<dbReference type="RefSeq" id="WP_158036682.1">
    <property type="nucleotide sequence ID" value="NZ_BAAAZV010000002.1"/>
</dbReference>
<feature type="transmembrane region" description="Helical" evidence="6">
    <location>
        <begin position="49"/>
        <end position="70"/>
    </location>
</feature>
<evidence type="ECO:0000313" key="8">
    <source>
        <dbReference type="EMBL" id="KAB1631511.1"/>
    </source>
</evidence>
<comment type="caution">
    <text evidence="8">The sequence shown here is derived from an EMBL/GenBank/DDBJ whole genome shotgun (WGS) entry which is preliminary data.</text>
</comment>
<feature type="transmembrane region" description="Helical" evidence="6">
    <location>
        <begin position="18"/>
        <end position="37"/>
    </location>
</feature>
<protein>
    <submittedName>
        <fullName evidence="8">MFS transporter</fullName>
    </submittedName>
</protein>
<dbReference type="EMBL" id="WBKA01000006">
    <property type="protein sequence ID" value="KAB1631511.1"/>
    <property type="molecule type" value="Genomic_DNA"/>
</dbReference>
<feature type="transmembrane region" description="Helical" evidence="6">
    <location>
        <begin position="316"/>
        <end position="339"/>
    </location>
</feature>
<dbReference type="Proteomes" id="UP000481339">
    <property type="component" value="Unassembled WGS sequence"/>
</dbReference>
<proteinExistence type="predicted"/>
<reference evidence="8 9" key="1">
    <citation type="submission" date="2019-09" db="EMBL/GenBank/DDBJ databases">
        <title>Phylogeny of genus Pseudoclavibacter and closely related genus.</title>
        <authorList>
            <person name="Li Y."/>
        </authorList>
    </citation>
    <scope>NUCLEOTIDE SEQUENCE [LARGE SCALE GENOMIC DNA]</scope>
    <source>
        <strain evidence="8 9">JCM 16921</strain>
    </source>
</reference>
<dbReference type="PANTHER" id="PTHR43124:SF3">
    <property type="entry name" value="CHLORAMPHENICOL EFFLUX PUMP RV0191"/>
    <property type="match status" value="1"/>
</dbReference>
<name>A0A7C8FQJ3_9MICO</name>
<dbReference type="InterPro" id="IPR020846">
    <property type="entry name" value="MFS_dom"/>
</dbReference>
<dbReference type="InterPro" id="IPR011701">
    <property type="entry name" value="MFS"/>
</dbReference>
<keyword evidence="4 6" id="KW-1133">Transmembrane helix</keyword>
<accession>A0A7C8FQJ3</accession>
<evidence type="ECO:0000313" key="9">
    <source>
        <dbReference type="Proteomes" id="UP000481339"/>
    </source>
</evidence>
<evidence type="ECO:0000256" key="1">
    <source>
        <dbReference type="ARBA" id="ARBA00004651"/>
    </source>
</evidence>
<feature type="transmembrane region" description="Helical" evidence="6">
    <location>
        <begin position="176"/>
        <end position="195"/>
    </location>
</feature>
<dbReference type="GO" id="GO:0022857">
    <property type="term" value="F:transmembrane transporter activity"/>
    <property type="evidence" value="ECO:0007669"/>
    <property type="project" value="InterPro"/>
</dbReference>
<evidence type="ECO:0000256" key="3">
    <source>
        <dbReference type="ARBA" id="ARBA00022692"/>
    </source>
</evidence>
<feature type="transmembrane region" description="Helical" evidence="6">
    <location>
        <begin position="107"/>
        <end position="129"/>
    </location>
</feature>
<dbReference type="GO" id="GO:0005886">
    <property type="term" value="C:plasma membrane"/>
    <property type="evidence" value="ECO:0007669"/>
    <property type="project" value="UniProtKB-SubCell"/>
</dbReference>
<feature type="transmembrane region" description="Helical" evidence="6">
    <location>
        <begin position="390"/>
        <end position="411"/>
    </location>
</feature>
<keyword evidence="2" id="KW-1003">Cell membrane</keyword>
<feature type="transmembrane region" description="Helical" evidence="6">
    <location>
        <begin position="351"/>
        <end position="370"/>
    </location>
</feature>
<dbReference type="Gene3D" id="1.20.1250.20">
    <property type="entry name" value="MFS general substrate transporter like domains"/>
    <property type="match status" value="2"/>
</dbReference>
<gene>
    <name evidence="8" type="ORF">F8O02_07775</name>
</gene>
<evidence type="ECO:0000256" key="6">
    <source>
        <dbReference type="SAM" id="Phobius"/>
    </source>
</evidence>
<comment type="subcellular location">
    <subcellularLocation>
        <location evidence="1">Cell membrane</location>
        <topology evidence="1">Multi-pass membrane protein</topology>
    </subcellularLocation>
</comment>
<feature type="transmembrane region" description="Helical" evidence="6">
    <location>
        <begin position="291"/>
        <end position="310"/>
    </location>
</feature>
<feature type="domain" description="Major facilitator superfamily (MFS) profile" evidence="7">
    <location>
        <begin position="20"/>
        <end position="418"/>
    </location>
</feature>
<dbReference type="AlphaFoldDB" id="A0A7C8FQJ3"/>
<dbReference type="Pfam" id="PF07690">
    <property type="entry name" value="MFS_1"/>
    <property type="match status" value="1"/>
</dbReference>
<keyword evidence="5 6" id="KW-0472">Membrane</keyword>
<keyword evidence="3 6" id="KW-0812">Transmembrane</keyword>
<dbReference type="InterPro" id="IPR050189">
    <property type="entry name" value="MFS_Efflux_Transporters"/>
</dbReference>
<feature type="transmembrane region" description="Helical" evidence="6">
    <location>
        <begin position="261"/>
        <end position="284"/>
    </location>
</feature>
<dbReference type="SUPFAM" id="SSF103473">
    <property type="entry name" value="MFS general substrate transporter"/>
    <property type="match status" value="1"/>
</dbReference>
<dbReference type="OrthoDB" id="4332123at2"/>
<evidence type="ECO:0000259" key="7">
    <source>
        <dbReference type="PROSITE" id="PS50850"/>
    </source>
</evidence>
<keyword evidence="9" id="KW-1185">Reference proteome</keyword>
<organism evidence="8 9">
    <name type="scientific">Pseudoclavibacter caeni</name>
    <dbReference type="NCBI Taxonomy" id="908846"/>
    <lineage>
        <taxon>Bacteria</taxon>
        <taxon>Bacillati</taxon>
        <taxon>Actinomycetota</taxon>
        <taxon>Actinomycetes</taxon>
        <taxon>Micrococcales</taxon>
        <taxon>Microbacteriaceae</taxon>
        <taxon>Pseudoclavibacter</taxon>
    </lineage>
</organism>
<sequence>MTGPEATTPGQPSSRRAAAVWLVGLAAYIVAVCNRSSLGAVTPDAADRFVVSAGLLGGFAALQMGVYAAGQIPAGLALDRFGARRVLVVGMTLMAAGQTLLALSTDIAAVFTARALVGLGDAGVFISVLRVLPEWFPARHVPMVTQLTSILGQLGQIISAVPFVLLLHAAGWTPAFLSFAALSVLALVLVAVLFADAPHPRRRPPATGLRTMLGDVARTFAIPSTRLGMWVHGATLGGVNAFALMWGVPYLVALGHTRAEASAALVVVTLAGIAVGPVIGALTASFLHGRVMLVLGAVALELAGWALLVLPPAASLLTMVPGVALVGVGGPASSIGFEIVRAGNPPERQGLASGFVNVGGFTMALVLMLGTGLLLDELARVTGRPLYDPASFRLAMLLMPAGMLLGTLAMLRARALERRQESPAA</sequence>
<dbReference type="PROSITE" id="PS50850">
    <property type="entry name" value="MFS"/>
    <property type="match status" value="1"/>
</dbReference>
<feature type="transmembrane region" description="Helical" evidence="6">
    <location>
        <begin position="82"/>
        <end position="101"/>
    </location>
</feature>
<evidence type="ECO:0000256" key="4">
    <source>
        <dbReference type="ARBA" id="ARBA00022989"/>
    </source>
</evidence>
<dbReference type="PANTHER" id="PTHR43124">
    <property type="entry name" value="PURINE EFFLUX PUMP PBUE"/>
    <property type="match status" value="1"/>
</dbReference>
<evidence type="ECO:0000256" key="2">
    <source>
        <dbReference type="ARBA" id="ARBA00022475"/>
    </source>
</evidence>
<feature type="transmembrane region" description="Helical" evidence="6">
    <location>
        <begin position="227"/>
        <end position="249"/>
    </location>
</feature>
<dbReference type="InterPro" id="IPR036259">
    <property type="entry name" value="MFS_trans_sf"/>
</dbReference>
<evidence type="ECO:0000256" key="5">
    <source>
        <dbReference type="ARBA" id="ARBA00023136"/>
    </source>
</evidence>